<dbReference type="KEGG" id="bcel:BcellWH2_03146"/>
<evidence type="ECO:0000313" key="12">
    <source>
        <dbReference type="Proteomes" id="UP000283341"/>
    </source>
</evidence>
<keyword evidence="5" id="KW-0998">Cell outer membrane</keyword>
<accession>A0A0P0GQR6</accession>
<comment type="similarity">
    <text evidence="2">Belongs to the SusD family.</text>
</comment>
<dbReference type="InterPro" id="IPR011990">
    <property type="entry name" value="TPR-like_helical_dom_sf"/>
</dbReference>
<evidence type="ECO:0000259" key="7">
    <source>
        <dbReference type="Pfam" id="PF07980"/>
    </source>
</evidence>
<feature type="compositionally biased region" description="Acidic residues" evidence="6">
    <location>
        <begin position="565"/>
        <end position="574"/>
    </location>
</feature>
<evidence type="ECO:0000313" key="10">
    <source>
        <dbReference type="EMBL" id="RGS36144.1"/>
    </source>
</evidence>
<evidence type="ECO:0000256" key="1">
    <source>
        <dbReference type="ARBA" id="ARBA00004442"/>
    </source>
</evidence>
<dbReference type="EMBL" id="CP012801">
    <property type="protein sequence ID" value="ALJ60383.1"/>
    <property type="molecule type" value="Genomic_DNA"/>
</dbReference>
<reference evidence="10 12" key="2">
    <citation type="submission" date="2018-08" db="EMBL/GenBank/DDBJ databases">
        <title>A genome reference for cultivated species of the human gut microbiota.</title>
        <authorList>
            <person name="Zou Y."/>
            <person name="Xue W."/>
            <person name="Luo G."/>
        </authorList>
    </citation>
    <scope>NUCLEOTIDE SEQUENCE [LARGE SCALE GENOMIC DNA]</scope>
    <source>
        <strain evidence="10 12">AF22-3AC</strain>
    </source>
</reference>
<evidence type="ECO:0000256" key="4">
    <source>
        <dbReference type="ARBA" id="ARBA00023136"/>
    </source>
</evidence>
<dbReference type="EMBL" id="QRVJ01000011">
    <property type="protein sequence ID" value="RGS36144.1"/>
    <property type="molecule type" value="Genomic_DNA"/>
</dbReference>
<dbReference type="Gene3D" id="1.25.40.390">
    <property type="match status" value="1"/>
</dbReference>
<dbReference type="InterPro" id="IPR033985">
    <property type="entry name" value="SusD-like_N"/>
</dbReference>
<protein>
    <submittedName>
        <fullName evidence="10">RagB/SusD family nutrient uptake outer membrane protein</fullName>
    </submittedName>
    <submittedName>
        <fullName evidence="9">SusD family protein</fullName>
    </submittedName>
</protein>
<evidence type="ECO:0000259" key="8">
    <source>
        <dbReference type="Pfam" id="PF14322"/>
    </source>
</evidence>
<evidence type="ECO:0000313" key="11">
    <source>
        <dbReference type="Proteomes" id="UP000061809"/>
    </source>
</evidence>
<organism evidence="9 11">
    <name type="scientific">Bacteroides cellulosilyticus</name>
    <dbReference type="NCBI Taxonomy" id="246787"/>
    <lineage>
        <taxon>Bacteria</taxon>
        <taxon>Pseudomonadati</taxon>
        <taxon>Bacteroidota</taxon>
        <taxon>Bacteroidia</taxon>
        <taxon>Bacteroidales</taxon>
        <taxon>Bacteroidaceae</taxon>
        <taxon>Bacteroides</taxon>
    </lineage>
</organism>
<evidence type="ECO:0000256" key="2">
    <source>
        <dbReference type="ARBA" id="ARBA00006275"/>
    </source>
</evidence>
<dbReference type="Pfam" id="PF07980">
    <property type="entry name" value="SusD_RagB"/>
    <property type="match status" value="1"/>
</dbReference>
<dbReference type="RefSeq" id="WP_029426526.1">
    <property type="nucleotide sequence ID" value="NZ_CP012801.1"/>
</dbReference>
<sequence length="574" mass="66380">MKTVKYRKSIGIILTIACGFTSLTNTGCDDFLSEKEVPRITSDFYKTEQGILAAVDATYAYMRFGVGGEFSNVLTELGTDLITGAEGALSYPYNLYSATLSPTESKLYSLWENHYKAIGVTNLVLDALPEASISEAEKESYGAEMNFFRAYFYFDLVQQFGKIPLVTEAIQEPQTDFKRSSVADVYKLIVSDLRYAAEHLRESATGTDQSKATKYAAAHLLSKVYLTRGSAITDQRGQLSTDMDSAYYYARRVIDSSKYTLLNNYSDLWDVNNMGNSEVIFSIQFTLDPIYNGDGNKSHLYWGSWYEDQPGMMRDIANGRPYRFHRATNKTMFELFDRKNDSRFYKSFKWTYYCNKATSSLAIGDTAIYYSLNAPKNRTYKYKYFQWNKNDPSKNNRYYPILLKYEDPLRETANEQKGVREWVRMRLGETYLIAAEAAGRKGDYNLAADLINIIRERASWKAGEKKVPQYWLEEGGEMENTESTYENIKVTADDLKMNFVDFMLDERGRELLGEYTRWEDLVRCEKLIEYVKKWNPDAMKNIQEYHKLRPIPQKHIDRLNPRGSDEEEQNPGYF</sequence>
<evidence type="ECO:0000256" key="6">
    <source>
        <dbReference type="SAM" id="MobiDB-lite"/>
    </source>
</evidence>
<dbReference type="Pfam" id="PF14322">
    <property type="entry name" value="SusD-like_3"/>
    <property type="match status" value="1"/>
</dbReference>
<keyword evidence="3" id="KW-0732">Signal</keyword>
<evidence type="ECO:0000313" key="9">
    <source>
        <dbReference type="EMBL" id="ALJ60383.1"/>
    </source>
</evidence>
<dbReference type="GO" id="GO:0009279">
    <property type="term" value="C:cell outer membrane"/>
    <property type="evidence" value="ECO:0007669"/>
    <property type="project" value="UniProtKB-SubCell"/>
</dbReference>
<feature type="region of interest" description="Disordered" evidence="6">
    <location>
        <begin position="553"/>
        <end position="574"/>
    </location>
</feature>
<dbReference type="InterPro" id="IPR012944">
    <property type="entry name" value="SusD_RagB_dom"/>
</dbReference>
<feature type="domain" description="RagB/SusD" evidence="7">
    <location>
        <begin position="285"/>
        <end position="573"/>
    </location>
</feature>
<feature type="compositionally biased region" description="Basic and acidic residues" evidence="6">
    <location>
        <begin position="554"/>
        <end position="564"/>
    </location>
</feature>
<comment type="subcellular location">
    <subcellularLocation>
        <location evidence="1">Cell outer membrane</location>
    </subcellularLocation>
</comment>
<keyword evidence="4" id="KW-0472">Membrane</keyword>
<evidence type="ECO:0000256" key="3">
    <source>
        <dbReference type="ARBA" id="ARBA00022729"/>
    </source>
</evidence>
<dbReference type="AlphaFoldDB" id="A0A0P0GQR6"/>
<dbReference type="SUPFAM" id="SSF48452">
    <property type="entry name" value="TPR-like"/>
    <property type="match status" value="1"/>
</dbReference>
<reference evidence="9 11" key="1">
    <citation type="journal article" date="2015" name="Science">
        <title>Genetic determinants of in vivo fitness and diet responsiveness in multiple human gut Bacteroides.</title>
        <authorList>
            <person name="Wu M."/>
            <person name="McNulty N.P."/>
            <person name="Rodionov D.A."/>
            <person name="Khoroshkin M.S."/>
            <person name="Griffin N.W."/>
            <person name="Cheng J."/>
            <person name="Latreille P."/>
            <person name="Kerstetter R.A."/>
            <person name="Terrapon N."/>
            <person name="Henrissat B."/>
            <person name="Osterman A.L."/>
            <person name="Gordon J.I."/>
        </authorList>
    </citation>
    <scope>NUCLEOTIDE SEQUENCE [LARGE SCALE GENOMIC DNA]</scope>
    <source>
        <strain evidence="9 11">WH2</strain>
    </source>
</reference>
<name>A0A0P0GQR6_9BACE</name>
<evidence type="ECO:0000256" key="5">
    <source>
        <dbReference type="ARBA" id="ARBA00023237"/>
    </source>
</evidence>
<dbReference type="Proteomes" id="UP000283341">
    <property type="component" value="Unassembled WGS sequence"/>
</dbReference>
<dbReference type="PATRIC" id="fig|246787.4.peg.3259"/>
<dbReference type="Proteomes" id="UP000061809">
    <property type="component" value="Chromosome"/>
</dbReference>
<gene>
    <name evidence="9" type="ORF">BcellWH2_03146</name>
    <name evidence="10" type="ORF">DWX97_13970</name>
</gene>
<proteinExistence type="inferred from homology"/>
<feature type="domain" description="SusD-like N-terminal" evidence="8">
    <location>
        <begin position="99"/>
        <end position="226"/>
    </location>
</feature>